<feature type="domain" description="Neural chondroitin sulphate proteoglycan cytoplasmic" evidence="4">
    <location>
        <begin position="401"/>
        <end position="580"/>
    </location>
</feature>
<dbReference type="PANTHER" id="PTHR15381:SF1">
    <property type="entry name" value="CHONDROITIN SULFATE PROTEOGLYCAN 5"/>
    <property type="match status" value="1"/>
</dbReference>
<keyword evidence="2" id="KW-1133">Transmembrane helix</keyword>
<reference evidence="5" key="2">
    <citation type="submission" date="2025-09" db="UniProtKB">
        <authorList>
            <consortium name="Ensembl"/>
        </authorList>
    </citation>
    <scope>IDENTIFICATION</scope>
</reference>
<dbReference type="GeneTree" id="ENSGT00440000034270"/>
<evidence type="ECO:0000313" key="6">
    <source>
        <dbReference type="Proteomes" id="UP000261540"/>
    </source>
</evidence>
<feature type="chain" id="PRO_5017343635" evidence="3">
    <location>
        <begin position="38"/>
        <end position="581"/>
    </location>
</feature>
<sequence length="581" mass="62925">MKSSMDGKQTWVFSGYRGLLMLSASLVLHLMAFCAHGSSIGTNDTEAPNRLNSSSASPPSGQQMDLTPGVAGSAPPIAPLHKPQGGSDLGSGISQDSAELDQVLDAGVNTPFLPPPRPGTGTKVKLDFQDMDEHQHQQHTDPPWPAARPGPVVTATVTSTTAATSAMLDLDLQPATTAVTEPPGRSPTQPDVVTVEFWDLGSHHRHLETDSITESAANQLQAGGTTSWAMFDSYDYLTPSDLLDEKNEVLTDTSDSTTVEDQDIMISTTTSSSFDYHAVSSIVPDDIMISGPDEDEQPPPAPGLVDSVNGSGCGPGFTRHNATCRSLCDFLPSYCFNGGQCYLVEGTGAFCRCSVQDYIWHKGSRCESVVTEFQVMCIAVGVAALTVLLLFMVTVCFAKKLHLLKMENRKLRRRSSKYRPASEQHNDNFSLSTIAEGSHPNVRKLCETPPNPPNVRALAYYDNIICQKTMSRYTWECKTKEEPDSEPYGVLLPSVQTPAQCPHGDHVKYSHPGDVHAETQAVLTSTDDPNAQNKLEDPVKVPPPKEDESLNIQNSLTPKHENNKVVGEDSAEVNSLQNNMM</sequence>
<evidence type="ECO:0000313" key="5">
    <source>
        <dbReference type="Ensembl" id="ENSPKIP00000004911.1"/>
    </source>
</evidence>
<feature type="compositionally biased region" description="Polar residues" evidence="1">
    <location>
        <begin position="41"/>
        <end position="65"/>
    </location>
</feature>
<feature type="compositionally biased region" description="Polar residues" evidence="1">
    <location>
        <begin position="572"/>
        <end position="581"/>
    </location>
</feature>
<organism evidence="5 6">
    <name type="scientific">Paramormyrops kingsleyae</name>
    <dbReference type="NCBI Taxonomy" id="1676925"/>
    <lineage>
        <taxon>Eukaryota</taxon>
        <taxon>Metazoa</taxon>
        <taxon>Chordata</taxon>
        <taxon>Craniata</taxon>
        <taxon>Vertebrata</taxon>
        <taxon>Euteleostomi</taxon>
        <taxon>Actinopterygii</taxon>
        <taxon>Neopterygii</taxon>
        <taxon>Teleostei</taxon>
        <taxon>Osteoglossocephala</taxon>
        <taxon>Osteoglossomorpha</taxon>
        <taxon>Osteoglossiformes</taxon>
        <taxon>Mormyridae</taxon>
        <taxon>Paramormyrops</taxon>
    </lineage>
</organism>
<accession>A0A3B3QHN4</accession>
<dbReference type="Pfam" id="PF06567">
    <property type="entry name" value="Neural_ProG_Cyt"/>
    <property type="match status" value="1"/>
</dbReference>
<keyword evidence="2" id="KW-0472">Membrane</keyword>
<evidence type="ECO:0000259" key="4">
    <source>
        <dbReference type="Pfam" id="PF06567"/>
    </source>
</evidence>
<feature type="region of interest" description="Disordered" evidence="1">
    <location>
        <begin position="526"/>
        <end position="581"/>
    </location>
</feature>
<dbReference type="InterPro" id="IPR009505">
    <property type="entry name" value="Neural_ProG_Cyt"/>
</dbReference>
<proteinExistence type="predicted"/>
<feature type="compositionally biased region" description="Basic and acidic residues" evidence="1">
    <location>
        <begin position="534"/>
        <end position="548"/>
    </location>
</feature>
<keyword evidence="3" id="KW-0732">Signal</keyword>
<dbReference type="GO" id="GO:0048858">
    <property type="term" value="P:cell projection morphogenesis"/>
    <property type="evidence" value="ECO:0007669"/>
    <property type="project" value="TreeGrafter"/>
</dbReference>
<dbReference type="PANTHER" id="PTHR15381">
    <property type="entry name" value="CHONDROITIN SULFATE PROTEOGLYCAN 5 -RELATED"/>
    <property type="match status" value="1"/>
</dbReference>
<dbReference type="Proteomes" id="UP000261540">
    <property type="component" value="Unplaced"/>
</dbReference>
<feature type="region of interest" description="Disordered" evidence="1">
    <location>
        <begin position="41"/>
        <end position="94"/>
    </location>
</feature>
<dbReference type="OrthoDB" id="9935774at2759"/>
<keyword evidence="2" id="KW-0812">Transmembrane</keyword>
<name>A0A3B3QHN4_9TELE</name>
<feature type="compositionally biased region" description="Basic and acidic residues" evidence="1">
    <location>
        <begin position="558"/>
        <end position="567"/>
    </location>
</feature>
<dbReference type="AlphaFoldDB" id="A0A3B3QHN4"/>
<evidence type="ECO:0000256" key="3">
    <source>
        <dbReference type="SAM" id="SignalP"/>
    </source>
</evidence>
<keyword evidence="6" id="KW-1185">Reference proteome</keyword>
<dbReference type="GO" id="GO:0045202">
    <property type="term" value="C:synapse"/>
    <property type="evidence" value="ECO:0007669"/>
    <property type="project" value="TreeGrafter"/>
</dbReference>
<evidence type="ECO:0000256" key="1">
    <source>
        <dbReference type="SAM" id="MobiDB-lite"/>
    </source>
</evidence>
<feature type="transmembrane region" description="Helical" evidence="2">
    <location>
        <begin position="373"/>
        <end position="398"/>
    </location>
</feature>
<dbReference type="Ensembl" id="ENSPKIT00000028903.1">
    <property type="protein sequence ID" value="ENSPKIP00000004911.1"/>
    <property type="gene ID" value="ENSPKIG00000021817.1"/>
</dbReference>
<reference evidence="5" key="1">
    <citation type="submission" date="2025-08" db="UniProtKB">
        <authorList>
            <consortium name="Ensembl"/>
        </authorList>
    </citation>
    <scope>IDENTIFICATION</scope>
</reference>
<protein>
    <submittedName>
        <fullName evidence="5">Chondroitin sulfate proteoglycan 5</fullName>
    </submittedName>
</protein>
<feature type="signal peptide" evidence="3">
    <location>
        <begin position="1"/>
        <end position="37"/>
    </location>
</feature>
<dbReference type="STRING" id="1676925.ENSPKIP00000004911"/>
<evidence type="ECO:0000256" key="2">
    <source>
        <dbReference type="SAM" id="Phobius"/>
    </source>
</evidence>